<evidence type="ECO:0000256" key="2">
    <source>
        <dbReference type="SAM" id="SignalP"/>
    </source>
</evidence>
<proteinExistence type="predicted"/>
<accession>A0ABS7TNN5</accession>
<feature type="compositionally biased region" description="Polar residues" evidence="1">
    <location>
        <begin position="83"/>
        <end position="95"/>
    </location>
</feature>
<evidence type="ECO:0000256" key="1">
    <source>
        <dbReference type="SAM" id="MobiDB-lite"/>
    </source>
</evidence>
<protein>
    <recommendedName>
        <fullName evidence="5">Lipoprotein</fullName>
    </recommendedName>
</protein>
<feature type="chain" id="PRO_5047488504" description="Lipoprotein" evidence="2">
    <location>
        <begin position="23"/>
        <end position="276"/>
    </location>
</feature>
<dbReference type="EMBL" id="JAIRAU010000008">
    <property type="protein sequence ID" value="MBZ5709781.1"/>
    <property type="molecule type" value="Genomic_DNA"/>
</dbReference>
<sequence>MSLTLHTNLRAVLLAACTLTLAACPEGGKETETGTATEPTTEAASETGTESVSSTMTPTDGGPTEGTMTAGTMTAGMTDSTTVDGSTETAGTSDTMGGETTAVDTETEGDTDVVPPELEASCTAACDKFYECIEMPPFPDFATCTGDCADSLGEGEGCLAATVAFNNCVGTFTCEQLDTALGAEEFGPCADEFEAMQTTCVSSLCEGFGSNNGADACSIGQQCEGQPPQEFKCEGDTCTCLVNDAAESECPAPPGFCEAEFAEQAQAAFECCGFEL</sequence>
<evidence type="ECO:0000313" key="3">
    <source>
        <dbReference type="EMBL" id="MBZ5709781.1"/>
    </source>
</evidence>
<evidence type="ECO:0000313" key="4">
    <source>
        <dbReference type="Proteomes" id="UP001139031"/>
    </source>
</evidence>
<gene>
    <name evidence="3" type="ORF">K7C98_10995</name>
</gene>
<dbReference type="RefSeq" id="WP_224191546.1">
    <property type="nucleotide sequence ID" value="NZ_JAIRAU010000008.1"/>
</dbReference>
<keyword evidence="4" id="KW-1185">Reference proteome</keyword>
<feature type="signal peptide" evidence="2">
    <location>
        <begin position="1"/>
        <end position="22"/>
    </location>
</feature>
<feature type="region of interest" description="Disordered" evidence="1">
    <location>
        <begin position="26"/>
        <end position="114"/>
    </location>
</feature>
<dbReference type="Proteomes" id="UP001139031">
    <property type="component" value="Unassembled WGS sequence"/>
</dbReference>
<organism evidence="3 4">
    <name type="scientific">Nannocystis pusilla</name>
    <dbReference type="NCBI Taxonomy" id="889268"/>
    <lineage>
        <taxon>Bacteria</taxon>
        <taxon>Pseudomonadati</taxon>
        <taxon>Myxococcota</taxon>
        <taxon>Polyangia</taxon>
        <taxon>Nannocystales</taxon>
        <taxon>Nannocystaceae</taxon>
        <taxon>Nannocystis</taxon>
    </lineage>
</organism>
<keyword evidence="2" id="KW-0732">Signal</keyword>
<feature type="compositionally biased region" description="Low complexity" evidence="1">
    <location>
        <begin position="33"/>
        <end position="82"/>
    </location>
</feature>
<reference evidence="3" key="1">
    <citation type="submission" date="2021-08" db="EMBL/GenBank/DDBJ databases">
        <authorList>
            <person name="Stevens D.C."/>
        </authorList>
    </citation>
    <scope>NUCLEOTIDE SEQUENCE</scope>
    <source>
        <strain evidence="3">DSM 53165</strain>
    </source>
</reference>
<comment type="caution">
    <text evidence="3">The sequence shown here is derived from an EMBL/GenBank/DDBJ whole genome shotgun (WGS) entry which is preliminary data.</text>
</comment>
<evidence type="ECO:0008006" key="5">
    <source>
        <dbReference type="Google" id="ProtNLM"/>
    </source>
</evidence>
<name>A0ABS7TNN5_9BACT</name>